<proteinExistence type="predicted"/>
<organism evidence="1 2">
    <name type="scientific">Heterodera trifolii</name>
    <dbReference type="NCBI Taxonomy" id="157864"/>
    <lineage>
        <taxon>Eukaryota</taxon>
        <taxon>Metazoa</taxon>
        <taxon>Ecdysozoa</taxon>
        <taxon>Nematoda</taxon>
        <taxon>Chromadorea</taxon>
        <taxon>Rhabditida</taxon>
        <taxon>Tylenchina</taxon>
        <taxon>Tylenchomorpha</taxon>
        <taxon>Tylenchoidea</taxon>
        <taxon>Heteroderidae</taxon>
        <taxon>Heteroderinae</taxon>
        <taxon>Heterodera</taxon>
    </lineage>
</organism>
<gene>
    <name evidence="1" type="ORF">niasHT_018960</name>
</gene>
<keyword evidence="2" id="KW-1185">Reference proteome</keyword>
<reference evidence="1 2" key="1">
    <citation type="submission" date="2024-10" db="EMBL/GenBank/DDBJ databases">
        <authorList>
            <person name="Kim D."/>
        </authorList>
    </citation>
    <scope>NUCLEOTIDE SEQUENCE [LARGE SCALE GENOMIC DNA]</scope>
    <source>
        <strain evidence="1">BH-2024</strain>
    </source>
</reference>
<accession>A0ABD2LDP0</accession>
<evidence type="ECO:0000313" key="2">
    <source>
        <dbReference type="Proteomes" id="UP001620626"/>
    </source>
</evidence>
<sequence>MEKVTENGREIVKEITQNFQNSAQKDIQNLLDEILDKVSNANELIAEKCFGKMGKQKVKANEGIANGNAIEEEMSGELARHELSRMGSKVIKDTMFNYYQENLIAKSKVYKWWIRYRYKVNSAICQNDVPINEIRTSFFQYYFDAFSNFNEINREIKKEKPCLAEVVGEMSKLRRKWTISAEITEEEQREFDPLKELPQIGITHKTQWEVQQIFDKFIEVYEENGQFEEGKFGVEKYDYFEHNCVHFAREFVEALMEGDKALECKKWPPKVLRQSHFNKNKYKNLAMCLMS</sequence>
<comment type="caution">
    <text evidence="1">The sequence shown here is derived from an EMBL/GenBank/DDBJ whole genome shotgun (WGS) entry which is preliminary data.</text>
</comment>
<evidence type="ECO:0000313" key="1">
    <source>
        <dbReference type="EMBL" id="KAL3113345.1"/>
    </source>
</evidence>
<protein>
    <submittedName>
        <fullName evidence="1">Uncharacterized protein</fullName>
    </submittedName>
</protein>
<dbReference type="Gene3D" id="3.90.1720.30">
    <property type="entry name" value="PPPDE domains"/>
    <property type="match status" value="1"/>
</dbReference>
<name>A0ABD2LDP0_9BILA</name>
<dbReference type="EMBL" id="JBICBT010000451">
    <property type="protein sequence ID" value="KAL3113345.1"/>
    <property type="molecule type" value="Genomic_DNA"/>
</dbReference>
<dbReference type="InterPro" id="IPR042266">
    <property type="entry name" value="PPPDE_sf"/>
</dbReference>
<dbReference type="AlphaFoldDB" id="A0ABD2LDP0"/>
<dbReference type="Proteomes" id="UP001620626">
    <property type="component" value="Unassembled WGS sequence"/>
</dbReference>